<comment type="subunit">
    <text evidence="6">Heterotetramer; composed of 2 small (MOCS2A) and 2 large (MOCS2B) subunits.</text>
</comment>
<comment type="miscellaneous">
    <text evidence="6">This protein is produced by a bicistronic gene which also produces the large subunit (MOCS2B).</text>
</comment>
<dbReference type="SMR" id="A0A182L6X3"/>
<dbReference type="GO" id="GO:1990133">
    <property type="term" value="C:molybdopterin adenylyltransferase complex"/>
    <property type="evidence" value="ECO:0007669"/>
    <property type="project" value="TreeGrafter"/>
</dbReference>
<dbReference type="VEuPathDB" id="VectorBase:ACON004290"/>
<comment type="subcellular location">
    <subcellularLocation>
        <location evidence="6">Cytoplasm</location>
    </subcellularLocation>
</comment>
<evidence type="ECO:0000256" key="3">
    <source>
        <dbReference type="ARBA" id="ARBA00022553"/>
    </source>
</evidence>
<evidence type="ECO:0000313" key="7">
    <source>
        <dbReference type="EnsemblMetazoa" id="ACON004290-PA"/>
    </source>
</evidence>
<evidence type="ECO:0000256" key="1">
    <source>
        <dbReference type="ARBA" id="ARBA00005046"/>
    </source>
</evidence>
<dbReference type="GO" id="GO:0006777">
    <property type="term" value="P:Mo-molybdopterin cofactor biosynthetic process"/>
    <property type="evidence" value="ECO:0007669"/>
    <property type="project" value="UniProtKB-UniRule"/>
</dbReference>
<comment type="PTM">
    <text evidence="6">C-terminal thiocarboxylation occurs in 2 steps, it is first acyl-adenylated (-COAMP) via the hesA/moeB/thiF part of MOCS3, then thiocarboxylated (-COSH) via the rhodanese domain of MOCS3.</text>
</comment>
<evidence type="ECO:0000256" key="4">
    <source>
        <dbReference type="ARBA" id="ARBA00022741"/>
    </source>
</evidence>
<comment type="pathway">
    <text evidence="1 6">Cofactor biosynthesis; molybdopterin biosynthesis.</text>
</comment>
<dbReference type="VEuPathDB" id="VectorBase:ACMO_005536"/>
<dbReference type="InterPro" id="IPR044672">
    <property type="entry name" value="MOCS2A"/>
</dbReference>
<dbReference type="InterPro" id="IPR016155">
    <property type="entry name" value="Mopterin_synth/thiamin_S_b"/>
</dbReference>
<evidence type="ECO:0000313" key="8">
    <source>
        <dbReference type="Proteomes" id="UP001105220"/>
    </source>
</evidence>
<evidence type="ECO:0000256" key="2">
    <source>
        <dbReference type="ARBA" id="ARBA00022490"/>
    </source>
</evidence>
<proteinExistence type="inferred from homology"/>
<name>A0A182L6X3_ANOCL</name>
<dbReference type="InterPro" id="IPR028887">
    <property type="entry name" value="MOCS2A_euk"/>
</dbReference>
<feature type="modified residue" description="1-thioglycine; alternate" evidence="6">
    <location>
        <position position="91"/>
    </location>
</feature>
<dbReference type="GO" id="GO:0030366">
    <property type="term" value="F:molybdopterin synthase activity"/>
    <property type="evidence" value="ECO:0007669"/>
    <property type="project" value="UniProtKB-UniRule"/>
</dbReference>
<dbReference type="InterPro" id="IPR012675">
    <property type="entry name" value="Beta-grasp_dom_sf"/>
</dbReference>
<feature type="modified residue" description="Glycyl adenylate; alternate" evidence="6">
    <location>
        <position position="91"/>
    </location>
</feature>
<dbReference type="Pfam" id="PF02597">
    <property type="entry name" value="ThiS"/>
    <property type="match status" value="1"/>
</dbReference>
<gene>
    <name evidence="6" type="primary">Mocs2</name>
</gene>
<dbReference type="InterPro" id="IPR003749">
    <property type="entry name" value="ThiS/MoaD-like"/>
</dbReference>
<keyword evidence="4 6" id="KW-0547">Nucleotide-binding</keyword>
<dbReference type="Proteomes" id="UP000075882">
    <property type="component" value="Unassembled WGS sequence"/>
</dbReference>
<keyword evidence="5 6" id="KW-0501">Molybdenum cofactor biosynthesis</keyword>
<evidence type="ECO:0000256" key="6">
    <source>
        <dbReference type="HAMAP-Rule" id="MF_03051"/>
    </source>
</evidence>
<dbReference type="GO" id="GO:1990140">
    <property type="term" value="C:molybdopterin synthase complex"/>
    <property type="evidence" value="ECO:0007669"/>
    <property type="project" value="UniProtKB-UniRule"/>
</dbReference>
<dbReference type="UniPathway" id="UPA00344"/>
<dbReference type="Gene3D" id="3.10.20.30">
    <property type="match status" value="1"/>
</dbReference>
<protein>
    <recommendedName>
        <fullName evidence="6">Molybdopterin synthase sulfur carrier subunit</fullName>
    </recommendedName>
    <alternativeName>
        <fullName evidence="6">Molybdenum cofactor synthesis protein 2 small subunit</fullName>
    </alternativeName>
    <alternativeName>
        <fullName evidence="6">Molybdenum cofactor synthesis protein 2A</fullName>
        <shortName evidence="6">MOCS2A</shortName>
    </alternativeName>
    <alternativeName>
        <fullName evidence="6">Sulfur carrier protein MOCS2A</fullName>
    </alternativeName>
</protein>
<dbReference type="FunFam" id="3.10.20.30:FF:000010">
    <property type="entry name" value="Molybdopterin synthase sulfur carrier subunit"/>
    <property type="match status" value="1"/>
</dbReference>
<dbReference type="PANTHER" id="PTHR33359">
    <property type="entry name" value="MOLYBDOPTERIN SYNTHASE SULFUR CARRIER SUBUNIT"/>
    <property type="match status" value="1"/>
</dbReference>
<dbReference type="PANTHER" id="PTHR33359:SF1">
    <property type="entry name" value="MOLYBDOPTERIN SYNTHASE SULFUR CARRIER SUBUNIT"/>
    <property type="match status" value="1"/>
</dbReference>
<accession>A0A182L6X3</accession>
<evidence type="ECO:0000256" key="5">
    <source>
        <dbReference type="ARBA" id="ARBA00023150"/>
    </source>
</evidence>
<keyword evidence="3 6" id="KW-0597">Phosphoprotein</keyword>
<dbReference type="SUPFAM" id="SSF54285">
    <property type="entry name" value="MoaD/ThiS"/>
    <property type="match status" value="1"/>
</dbReference>
<dbReference type="CDD" id="cd00754">
    <property type="entry name" value="Ubl_MoaD"/>
    <property type="match status" value="1"/>
</dbReference>
<dbReference type="VEuPathDB" id="VectorBase:ACOM033016"/>
<keyword evidence="8" id="KW-1185">Reference proteome</keyword>
<dbReference type="GO" id="GO:0000166">
    <property type="term" value="F:nucleotide binding"/>
    <property type="evidence" value="ECO:0007669"/>
    <property type="project" value="UniProtKB-KW"/>
</dbReference>
<dbReference type="EnsemblMetazoa" id="ACON004290-RA">
    <property type="protein sequence ID" value="ACON004290-PA"/>
    <property type="gene ID" value="ACON004290"/>
</dbReference>
<sequence>MSNTDSVRVKLLFFAKSRELAGVSGTDDFLVPHAEIKCSELLDLICNRYNLSIIRNNVILAHNEQYCADLSETIRIRNGDELAVIPPISGG</sequence>
<dbReference type="HAMAP" id="MF_03051">
    <property type="entry name" value="MOCS2A"/>
    <property type="match status" value="1"/>
</dbReference>
<keyword evidence="2 6" id="KW-0963">Cytoplasm</keyword>
<dbReference type="AlphaFoldDB" id="A0A182L6X3"/>
<reference evidence="7" key="2">
    <citation type="submission" date="2020-05" db="UniProtKB">
        <authorList>
            <consortium name="EnsemblMetazoa"/>
        </authorList>
    </citation>
    <scope>IDENTIFICATION</scope>
    <source>
        <strain evidence="7">Ngousso</strain>
    </source>
</reference>
<dbReference type="EnsemblMetazoa" id="ACOM033016-RA">
    <property type="protein sequence ID" value="ACOM033016-PA"/>
    <property type="gene ID" value="ACOM033016"/>
</dbReference>
<organism evidence="7 8">
    <name type="scientific">Anopheles coluzzii</name>
    <name type="common">African malaria mosquito</name>
    <dbReference type="NCBI Taxonomy" id="1518534"/>
    <lineage>
        <taxon>Eukaryota</taxon>
        <taxon>Metazoa</taxon>
        <taxon>Ecdysozoa</taxon>
        <taxon>Arthropoda</taxon>
        <taxon>Hexapoda</taxon>
        <taxon>Insecta</taxon>
        <taxon>Pterygota</taxon>
        <taxon>Neoptera</taxon>
        <taxon>Endopterygota</taxon>
        <taxon>Diptera</taxon>
        <taxon>Nematocera</taxon>
        <taxon>Culicoidea</taxon>
        <taxon>Culicidae</taxon>
        <taxon>Anophelinae</taxon>
        <taxon>Anopheles</taxon>
    </lineage>
</organism>
<dbReference type="Proteomes" id="UP001105220">
    <property type="component" value="Unplaced"/>
</dbReference>
<comment type="similarity">
    <text evidence="6">Belongs to the MoaD family. MOCS2A subfamily.</text>
</comment>
<dbReference type="VEuPathDB" id="VectorBase:ACON2_034073"/>
<comment type="function">
    <text evidence="6">Acts as a sulfur carrier required for molybdopterin biosynthesis. Component of the molybdopterin synthase complex that catalyzes the conversion of precursor Z into molybdopterin by mediating the incorporation of 2 sulfur atoms into precursor Z to generate a dithiolene group. In the complex, serves as sulfur donor by being thiocarboxylated (-COSH) at its C-terminus by MOCS3. After interaction with MOCS2B, the sulfur is then transferred to precursor Z to form molybdopterin.</text>
</comment>
<reference key="1">
    <citation type="journal article" date="2019" name="Genes (Basel)">
        <title>A High-Quality De novo Genome Assembly from a Single Mosquito Using PacBio Sequencing.</title>
        <authorList>
            <person name="Kingan S.B."/>
            <person name="Heaton H."/>
            <person name="Cudini J."/>
            <person name="Lambert C.C."/>
            <person name="Baybayan P."/>
            <person name="Galvin B.D."/>
            <person name="Durbin R."/>
            <person name="Korlach J."/>
            <person name="Lawniczak M.K.N."/>
        </authorList>
    </citation>
    <scope>NUCLEOTIDE SEQUENCE [LARGE SCALE GENOMIC DNA]</scope>
    <source>
        <strain>Mali-NIH</strain>
    </source>
</reference>